<dbReference type="PROSITE" id="PS51450">
    <property type="entry name" value="LRR"/>
    <property type="match status" value="1"/>
</dbReference>
<keyword evidence="1" id="KW-0433">Leucine-rich repeat</keyword>
<evidence type="ECO:0000313" key="3">
    <source>
        <dbReference type="EMBL" id="KAJ8022135.1"/>
    </source>
</evidence>
<comment type="caution">
    <text evidence="3">The sequence shown here is derived from an EMBL/GenBank/DDBJ whole genome shotgun (WGS) entry which is preliminary data.</text>
</comment>
<dbReference type="InterPro" id="IPR001611">
    <property type="entry name" value="Leu-rich_rpt"/>
</dbReference>
<evidence type="ECO:0000313" key="4">
    <source>
        <dbReference type="Proteomes" id="UP001152320"/>
    </source>
</evidence>
<dbReference type="SUPFAM" id="SSF52058">
    <property type="entry name" value="L domain-like"/>
    <property type="match status" value="1"/>
</dbReference>
<dbReference type="PANTHER" id="PTHR18849:SF4">
    <property type="entry name" value="GENE 29133-RELATED"/>
    <property type="match status" value="1"/>
</dbReference>
<dbReference type="Gene3D" id="3.80.10.10">
    <property type="entry name" value="Ribonuclease Inhibitor"/>
    <property type="match status" value="1"/>
</dbReference>
<dbReference type="EMBL" id="JAIZAY010000021">
    <property type="protein sequence ID" value="KAJ8022135.1"/>
    <property type="molecule type" value="Genomic_DNA"/>
</dbReference>
<name>A0A9Q0YGN0_HOLLE</name>
<gene>
    <name evidence="3" type="ORF">HOLleu_39544</name>
</gene>
<proteinExistence type="predicted"/>
<keyword evidence="2" id="KW-0677">Repeat</keyword>
<organism evidence="3 4">
    <name type="scientific">Holothuria leucospilota</name>
    <name type="common">Black long sea cucumber</name>
    <name type="synonym">Mertensiothuria leucospilota</name>
    <dbReference type="NCBI Taxonomy" id="206669"/>
    <lineage>
        <taxon>Eukaryota</taxon>
        <taxon>Metazoa</taxon>
        <taxon>Echinodermata</taxon>
        <taxon>Eleutherozoa</taxon>
        <taxon>Echinozoa</taxon>
        <taxon>Holothuroidea</taxon>
        <taxon>Aspidochirotacea</taxon>
        <taxon>Aspidochirotida</taxon>
        <taxon>Holothuriidae</taxon>
        <taxon>Holothuria</taxon>
    </lineage>
</organism>
<evidence type="ECO:0000256" key="2">
    <source>
        <dbReference type="ARBA" id="ARBA00022737"/>
    </source>
</evidence>
<sequence length="277" mass="31443">MTSISDTGSLNQTEVGSSTFIAVPAPTSGGIPVVTITTAPSTADKEKTKPLPPLPSHRYRYTLWHDLQSNDIKGDQLRHPRVRKGPPVKDKVFYDVKDEQGHSIHHNLKGTQRKEFQRKAENWECAQKVNLSYQDLGHDYQVDTFLSILKRLSAADEIQLMDNNIQDLRAFNFPKCISLNLSNNFVSSFNKLPKCPRLQTLNLCDNSINSFGGLSYLSKYPDLHTMDLRRNPICFEEAYRQRIFQTLPSLKVLDGIPKLPSDESDFTIQRKGYCVIS</sequence>
<dbReference type="InterPro" id="IPR032675">
    <property type="entry name" value="LRR_dom_sf"/>
</dbReference>
<dbReference type="OrthoDB" id="1517790at2759"/>
<reference evidence="3" key="1">
    <citation type="submission" date="2021-10" db="EMBL/GenBank/DDBJ databases">
        <title>Tropical sea cucumber genome reveals ecological adaptation and Cuvierian tubules defense mechanism.</title>
        <authorList>
            <person name="Chen T."/>
        </authorList>
    </citation>
    <scope>NUCLEOTIDE SEQUENCE</scope>
    <source>
        <strain evidence="3">Nanhai2018</strain>
        <tissue evidence="3">Muscle</tissue>
    </source>
</reference>
<dbReference type="AlphaFoldDB" id="A0A9Q0YGN0"/>
<evidence type="ECO:0000256" key="1">
    <source>
        <dbReference type="ARBA" id="ARBA00022614"/>
    </source>
</evidence>
<dbReference type="Proteomes" id="UP001152320">
    <property type="component" value="Chromosome 21"/>
</dbReference>
<keyword evidence="4" id="KW-1185">Reference proteome</keyword>
<accession>A0A9Q0YGN0</accession>
<dbReference type="Pfam" id="PF14580">
    <property type="entry name" value="LRR_9"/>
    <property type="match status" value="1"/>
</dbReference>
<protein>
    <submittedName>
        <fullName evidence="3">Acidic leucine-rich nuclear phosphoprotein 32-related protein</fullName>
    </submittedName>
</protein>
<dbReference type="PANTHER" id="PTHR18849">
    <property type="entry name" value="LEUCINE RICH REPEAT PROTEIN"/>
    <property type="match status" value="1"/>
</dbReference>